<feature type="non-terminal residue" evidence="1">
    <location>
        <position position="1"/>
    </location>
</feature>
<sequence length="38" mass="4387">KWAVYSLTSIKGICHQFILINKFSHLLWTAIPVSSKKK</sequence>
<accession>A0A1I9G7H4</accession>
<organism evidence="1">
    <name type="scientific">Brugia malayi</name>
    <name type="common">Filarial nematode worm</name>
    <dbReference type="NCBI Taxonomy" id="6279"/>
    <lineage>
        <taxon>Eukaryota</taxon>
        <taxon>Metazoa</taxon>
        <taxon>Ecdysozoa</taxon>
        <taxon>Nematoda</taxon>
        <taxon>Chromadorea</taxon>
        <taxon>Rhabditida</taxon>
        <taxon>Spirurina</taxon>
        <taxon>Spiruromorpha</taxon>
        <taxon>Filarioidea</taxon>
        <taxon>Onchocercidae</taxon>
        <taxon>Brugia</taxon>
    </lineage>
</organism>
<gene>
    <name evidence="1" type="primary">Bm14110</name>
    <name evidence="1" type="ORF">BM_Bm14110</name>
</gene>
<reference evidence="1" key="2">
    <citation type="submission" date="2012-12" db="EMBL/GenBank/DDBJ databases">
        <authorList>
            <consortium name="WormBase Consortium"/>
            <person name="Ghedin E."/>
            <person name="Paulini M."/>
        </authorList>
    </citation>
    <scope>NUCLEOTIDE SEQUENCE</scope>
    <source>
        <strain evidence="1">FR3</strain>
    </source>
</reference>
<protein>
    <submittedName>
        <fullName evidence="1">Bm14110</fullName>
    </submittedName>
</protein>
<proteinExistence type="predicted"/>
<dbReference type="AlphaFoldDB" id="A0A1I9G7H4"/>
<name>A0A1I9G7H4_BRUMA</name>
<reference evidence="1" key="1">
    <citation type="journal article" date="2007" name="Science">
        <title>Draft genome of the filarial nematode parasite Brugia malayi.</title>
        <authorList>
            <person name="Ghedin E."/>
            <person name="Wang S."/>
            <person name="Spiro D."/>
            <person name="Caler E."/>
            <person name="Zhao Q."/>
            <person name="Crabtree J."/>
            <person name="Allen J.E."/>
            <person name="Delcher A.L."/>
            <person name="Guiliano D.B."/>
            <person name="Miranda-Saavedra D."/>
            <person name="Angiuoli S.V."/>
            <person name="Creasy T."/>
            <person name="Amedeo P."/>
            <person name="Haas B."/>
            <person name="El-Sayed N.M."/>
            <person name="Wortman J.R."/>
            <person name="Feldblyum T."/>
            <person name="Tallon L."/>
            <person name="Schatz M."/>
            <person name="Shumway M."/>
            <person name="Koo H."/>
            <person name="Salzberg S.L."/>
            <person name="Schobel S."/>
            <person name="Pertea M."/>
            <person name="Pop M."/>
            <person name="White O."/>
            <person name="Barton G.J."/>
            <person name="Carlow C.K."/>
            <person name="Crawford M.J."/>
            <person name="Daub J."/>
            <person name="Dimmic M.W."/>
            <person name="Estes C.F."/>
            <person name="Foster J.M."/>
            <person name="Ganatra M."/>
            <person name="Gregory W.F."/>
            <person name="Johnson N.M."/>
            <person name="Jin J."/>
            <person name="Komuniecki R."/>
            <person name="Korf I."/>
            <person name="Kumar S."/>
            <person name="Laney S."/>
            <person name="Li B.W."/>
            <person name="Li W."/>
            <person name="Lindblom T.H."/>
            <person name="Lustigman S."/>
            <person name="Ma D."/>
            <person name="Maina C.V."/>
            <person name="Martin D.M."/>
            <person name="McCarter J.P."/>
            <person name="McReynolds L."/>
            <person name="Mitreva M."/>
            <person name="Nutman T.B."/>
            <person name="Parkinson J."/>
            <person name="Peregrin-Alvarez J.M."/>
            <person name="Poole C."/>
            <person name="Ren Q."/>
            <person name="Saunders L."/>
            <person name="Sluder A.E."/>
            <person name="Smith K."/>
            <person name="Stanke M."/>
            <person name="Unnasch T.R."/>
            <person name="Ware J."/>
            <person name="Wei A.D."/>
            <person name="Weil G."/>
            <person name="Williams D.J."/>
            <person name="Zhang Y."/>
            <person name="Williams S.A."/>
            <person name="Fraser-Liggett C."/>
            <person name="Slatko B."/>
            <person name="Blaxter M.L."/>
            <person name="Scott A.L."/>
        </authorList>
    </citation>
    <scope>NUCLEOTIDE SEQUENCE</scope>
    <source>
        <strain evidence="1">FR3</strain>
    </source>
</reference>
<evidence type="ECO:0000313" key="1">
    <source>
        <dbReference type="EMBL" id="CDQ05080.1"/>
    </source>
</evidence>
<dbReference type="EMBL" id="LN856187">
    <property type="protein sequence ID" value="CDQ05080.1"/>
    <property type="molecule type" value="Genomic_DNA"/>
</dbReference>